<reference evidence="1 2" key="1">
    <citation type="submission" date="2019-01" db="EMBL/GenBank/DDBJ databases">
        <title>Filimonas sp. strain TTM-71.</title>
        <authorList>
            <person name="Chen W.-M."/>
        </authorList>
    </citation>
    <scope>NUCLEOTIDE SEQUENCE [LARGE SCALE GENOMIC DNA]</scope>
    <source>
        <strain evidence="1 2">TTM-71</strain>
    </source>
</reference>
<protein>
    <submittedName>
        <fullName evidence="1">Uncharacterized protein</fullName>
    </submittedName>
</protein>
<organism evidence="1 2">
    <name type="scientific">Filimonas effusa</name>
    <dbReference type="NCBI Taxonomy" id="2508721"/>
    <lineage>
        <taxon>Bacteria</taxon>
        <taxon>Pseudomonadati</taxon>
        <taxon>Bacteroidota</taxon>
        <taxon>Chitinophagia</taxon>
        <taxon>Chitinophagales</taxon>
        <taxon>Chitinophagaceae</taxon>
        <taxon>Filimonas</taxon>
    </lineage>
</organism>
<sequence>MDDSTSCMWPAPPQQQNHPNLAFQEFTEAFDLSLSREQLWMLTKAFIGSEECDGLSAHDRSRYIFFYEKLDALIEAVYLMQRQPAPVIPILPTPPAA</sequence>
<dbReference type="OrthoDB" id="677685at2"/>
<name>A0A4Q1D274_9BACT</name>
<evidence type="ECO:0000313" key="2">
    <source>
        <dbReference type="Proteomes" id="UP000290545"/>
    </source>
</evidence>
<gene>
    <name evidence="1" type="ORF">ESB13_19545</name>
</gene>
<dbReference type="Proteomes" id="UP000290545">
    <property type="component" value="Unassembled WGS sequence"/>
</dbReference>
<dbReference type="EMBL" id="SDHZ01000003">
    <property type="protein sequence ID" value="RXK81976.1"/>
    <property type="molecule type" value="Genomic_DNA"/>
</dbReference>
<proteinExistence type="predicted"/>
<evidence type="ECO:0000313" key="1">
    <source>
        <dbReference type="EMBL" id="RXK81976.1"/>
    </source>
</evidence>
<dbReference type="AlphaFoldDB" id="A0A4Q1D274"/>
<accession>A0A4Q1D274</accession>
<keyword evidence="2" id="KW-1185">Reference proteome</keyword>
<dbReference type="RefSeq" id="WP_129005373.1">
    <property type="nucleotide sequence ID" value="NZ_SDHZ01000003.1"/>
</dbReference>
<comment type="caution">
    <text evidence="1">The sequence shown here is derived from an EMBL/GenBank/DDBJ whole genome shotgun (WGS) entry which is preliminary data.</text>
</comment>